<accession>A0AAV4UBJ4</accession>
<evidence type="ECO:0000313" key="1">
    <source>
        <dbReference type="EMBL" id="GIY55133.1"/>
    </source>
</evidence>
<sequence>MMPRICMLPRILNRDKRKIALLGVVFVPLLAINDQLQSIVCSVPELTEFGFQNQMTAYYWFSSLDAASYITCKTKYGS</sequence>
<reference evidence="1 2" key="1">
    <citation type="submission" date="2021-06" db="EMBL/GenBank/DDBJ databases">
        <title>Caerostris extrusa draft genome.</title>
        <authorList>
            <person name="Kono N."/>
            <person name="Arakawa K."/>
        </authorList>
    </citation>
    <scope>NUCLEOTIDE SEQUENCE [LARGE SCALE GENOMIC DNA]</scope>
</reference>
<comment type="caution">
    <text evidence="1">The sequence shown here is derived from an EMBL/GenBank/DDBJ whole genome shotgun (WGS) entry which is preliminary data.</text>
</comment>
<evidence type="ECO:0000313" key="2">
    <source>
        <dbReference type="Proteomes" id="UP001054945"/>
    </source>
</evidence>
<proteinExistence type="predicted"/>
<dbReference type="AlphaFoldDB" id="A0AAV4UBJ4"/>
<dbReference type="Proteomes" id="UP001054945">
    <property type="component" value="Unassembled WGS sequence"/>
</dbReference>
<organism evidence="1 2">
    <name type="scientific">Caerostris extrusa</name>
    <name type="common">Bark spider</name>
    <name type="synonym">Caerostris bankana</name>
    <dbReference type="NCBI Taxonomy" id="172846"/>
    <lineage>
        <taxon>Eukaryota</taxon>
        <taxon>Metazoa</taxon>
        <taxon>Ecdysozoa</taxon>
        <taxon>Arthropoda</taxon>
        <taxon>Chelicerata</taxon>
        <taxon>Arachnida</taxon>
        <taxon>Araneae</taxon>
        <taxon>Araneomorphae</taxon>
        <taxon>Entelegynae</taxon>
        <taxon>Araneoidea</taxon>
        <taxon>Araneidae</taxon>
        <taxon>Caerostris</taxon>
    </lineage>
</organism>
<name>A0AAV4UBJ4_CAEEX</name>
<gene>
    <name evidence="1" type="ORF">CEXT_359051</name>
</gene>
<keyword evidence="2" id="KW-1185">Reference proteome</keyword>
<protein>
    <submittedName>
        <fullName evidence="1">Uncharacterized protein</fullName>
    </submittedName>
</protein>
<dbReference type="EMBL" id="BPLR01012611">
    <property type="protein sequence ID" value="GIY55133.1"/>
    <property type="molecule type" value="Genomic_DNA"/>
</dbReference>